<accession>A0ABV2I537</accession>
<name>A0ABV2I537_9HYPH</name>
<evidence type="ECO:0000313" key="2">
    <source>
        <dbReference type="Proteomes" id="UP001549036"/>
    </source>
</evidence>
<gene>
    <name evidence="1" type="ORF">ABID26_007464</name>
</gene>
<dbReference type="Proteomes" id="UP001549036">
    <property type="component" value="Unassembled WGS sequence"/>
</dbReference>
<protein>
    <submittedName>
        <fullName evidence="1">Uncharacterized protein</fullName>
    </submittedName>
</protein>
<sequence>MATTSTIATRFNNTGTVDVESGTLTFNGVFQNFGTILADGGDIVVNSAVNDSGSAIILSASKLEYAAASNENVTFAVGSTGTLRLDDSQDYTGTVSNLAAGNFLDLSDIMFGNTTSLGYAANQTDTGGTLTITDGNHTAQVALLGQYLASSFTQVSDGHGGTLISIPPTDTATLLSQPQNA</sequence>
<dbReference type="EMBL" id="JBEPLM010000042">
    <property type="protein sequence ID" value="MET3598032.1"/>
    <property type="molecule type" value="Genomic_DNA"/>
</dbReference>
<reference evidence="1 2" key="1">
    <citation type="submission" date="2024-06" db="EMBL/GenBank/DDBJ databases">
        <title>Genomic Encyclopedia of Type Strains, Phase IV (KMG-IV): sequencing the most valuable type-strain genomes for metagenomic binning, comparative biology and taxonomic classification.</title>
        <authorList>
            <person name="Goeker M."/>
        </authorList>
    </citation>
    <scope>NUCLEOTIDE SEQUENCE [LARGE SCALE GENOMIC DNA]</scope>
    <source>
        <strain evidence="1 2">DSM 29846</strain>
    </source>
</reference>
<keyword evidence="2" id="KW-1185">Reference proteome</keyword>
<proteinExistence type="predicted"/>
<organism evidence="1 2">
    <name type="scientific">Mesorhizobium shonense</name>
    <dbReference type="NCBI Taxonomy" id="1209948"/>
    <lineage>
        <taxon>Bacteria</taxon>
        <taxon>Pseudomonadati</taxon>
        <taxon>Pseudomonadota</taxon>
        <taxon>Alphaproteobacteria</taxon>
        <taxon>Hyphomicrobiales</taxon>
        <taxon>Phyllobacteriaceae</taxon>
        <taxon>Mesorhizobium</taxon>
    </lineage>
</organism>
<comment type="caution">
    <text evidence="1">The sequence shown here is derived from an EMBL/GenBank/DDBJ whole genome shotgun (WGS) entry which is preliminary data.</text>
</comment>
<evidence type="ECO:0000313" key="1">
    <source>
        <dbReference type="EMBL" id="MET3598032.1"/>
    </source>
</evidence>